<keyword evidence="2" id="KW-1185">Reference proteome</keyword>
<accession>Q7NWQ7</accession>
<dbReference type="EMBL" id="AE016825">
    <property type="protein sequence ID" value="AAQ59598.1"/>
    <property type="molecule type" value="Genomic_DNA"/>
</dbReference>
<evidence type="ECO:0000313" key="1">
    <source>
        <dbReference type="EMBL" id="AAQ59598.1"/>
    </source>
</evidence>
<evidence type="ECO:0000313" key="2">
    <source>
        <dbReference type="Proteomes" id="UP000001424"/>
    </source>
</evidence>
<organism evidence="1 2">
    <name type="scientific">Chromobacterium violaceum (strain ATCC 12472 / DSM 30191 / JCM 1249 / CCUG 213 / NBRC 12614 / NCIMB 9131 / NCTC 9757 / MK)</name>
    <dbReference type="NCBI Taxonomy" id="243365"/>
    <lineage>
        <taxon>Bacteria</taxon>
        <taxon>Pseudomonadati</taxon>
        <taxon>Pseudomonadota</taxon>
        <taxon>Betaproteobacteria</taxon>
        <taxon>Neisseriales</taxon>
        <taxon>Chromobacteriaceae</taxon>
        <taxon>Chromobacterium</taxon>
    </lineage>
</organism>
<reference evidence="1 2" key="1">
    <citation type="journal article" date="2003" name="Proc. Natl. Acad. Sci. U.S.A.">
        <title>The complete genome sequence of Chromobacterium violaceum reveals remarkable and exploitable bacterial adaptability.</title>
        <authorList>
            <person name="Vasconcelos A.T.R."/>
            <person name="de Almeida D.F."/>
            <person name="Almeida F.C."/>
            <person name="de Almeida L.G.P."/>
            <person name="de Almeida R."/>
            <person name="Goncalves J.A.A."/>
            <person name="Andrade E.M."/>
            <person name="Antonio R.V."/>
            <person name="Araripe J."/>
            <person name="de Araujo M.F.F."/>
            <person name="Filho S.A."/>
            <person name="Azevedo V."/>
            <person name="Batista A.J."/>
            <person name="Bataus L.A.M."/>
            <person name="Batista J.S."/>
            <person name="Belo A."/>
            <person name="vander Berg C."/>
            <person name="Blamey J."/>
            <person name="Bogo M."/>
            <person name="Bonato S."/>
            <person name="Bordignon J."/>
            <person name="Brito C.A."/>
            <person name="Brocchi M."/>
            <person name="Burity H.A."/>
            <person name="Camargo A.A."/>
            <person name="Cardoso D.D.P."/>
            <person name="Carneiro N.P."/>
            <person name="Carraro D.M."/>
            <person name="Carvalho C.M.B."/>
            <person name="Cascardo J.C.M."/>
            <person name="Cavada B.S."/>
            <person name="Chueire L.M.O."/>
            <person name="Pasa T.B.C."/>
            <person name="Duran N."/>
            <person name="Fagundes N."/>
            <person name="Falcao C.L."/>
            <person name="Fantinatti F."/>
            <person name="Farias I.P."/>
            <person name="Felipe M.S.S."/>
            <person name="Ferrari L.P."/>
            <person name="Ferro J.A."/>
            <person name="Ferro M.I.T."/>
            <person name="Franco G.R."/>
            <person name="Freitas N.S.A."/>
            <person name="Furlan L.R."/>
            <person name="Gazzinelli R.T."/>
            <person name="Gomes E.A."/>
            <person name="Goncalves P.R."/>
            <person name="Grangeiro T.B."/>
            <person name="Grattapaglia D."/>
            <person name="Grisard E.C."/>
            <person name="Guimaraes C.T."/>
            <person name="Hanna E.S."/>
            <person name="Hungria M."/>
            <person name="Jardim S.N."/>
            <person name="Laurino J."/>
            <person name="Leoi L.C.T."/>
            <person name="Fassarella L."/>
            <person name="Lima A."/>
            <person name="Loureiro M.F."/>
            <person name="Lyra M.C.P."/>
            <person name="Macedo M."/>
            <person name="Madeira H.M.F."/>
            <person name="Manfio G.P."/>
            <person name="Maranhao A.Q."/>
            <person name="Martins W.S."/>
            <person name="di Mauro S.M.Z."/>
            <person name="de Medeiros S.R.B."/>
            <person name="Meissner R.D.V."/>
            <person name="Menck C.F.M."/>
            <person name="Moreira M.A.M."/>
            <person name="Nascimento F.F."/>
            <person name="Nicolas M.F."/>
            <person name="Oliveira J.G."/>
            <person name="Oliveira S.C."/>
            <person name="Paixao R.F.C."/>
            <person name="Parente J.A."/>
            <person name="Pedrosa F.O."/>
            <person name="Pena S.J.D."/>
            <person name="Perreira J.O."/>
            <person name="Perreira M."/>
            <person name="Pinto L.S.R.C."/>
            <person name="Pinto L.S."/>
            <person name="Porto J.I.R."/>
            <person name="Potrich D.P."/>
            <person name="Neto C.E.R."/>
            <person name="Reis A.M.M."/>
            <person name="Rigo L.U."/>
            <person name="Rondinelli E."/>
            <person name="dos Santos E.B.P."/>
            <person name="Santos F.R."/>
            <person name="Schneider M.P.C."/>
            <person name="Seuanez H.N."/>
            <person name="Silva A.M.R."/>
            <person name="da Silva A.L.C."/>
            <person name="Silva D.W."/>
            <person name="Silva R."/>
            <person name="Simoes I.C."/>
            <person name="Simon D."/>
            <person name="Soares C.M.A."/>
            <person name="Soares R.B.A."/>
            <person name="Souza E.M."/>
            <person name="Souza K.R.L."/>
            <person name="Souza R.C."/>
            <person name="Steffens M.B.R."/>
            <person name="Steindel M."/>
            <person name="Teixeira S.R."/>
            <person name="Urmenyi T."/>
            <person name="Vettore A."/>
            <person name="Wassem R."/>
            <person name="Zaha A."/>
            <person name="Simpson A.J.G."/>
        </authorList>
    </citation>
    <scope>NUCLEOTIDE SEQUENCE [LARGE SCALE GENOMIC DNA]</scope>
    <source>
        <strain evidence="2">ATCC 12472 / DSM 30191 / JCM 1249 / NBRC 12614 / NCIMB 9131 / NCTC 9757</strain>
    </source>
</reference>
<name>Q7NWQ7_CHRVO</name>
<sequence length="52" mass="5794">MLLNTGGTSDGLICQSIGYMQMYSIIRSFTVLASGKTEHFCRDFIRMGKGEK</sequence>
<dbReference type="KEGG" id="cvi:CV_1924"/>
<protein>
    <submittedName>
        <fullName evidence="1">Uncharacterized protein</fullName>
    </submittedName>
</protein>
<proteinExistence type="predicted"/>
<dbReference type="HOGENOM" id="CLU_3078150_0_0_4"/>
<gene>
    <name evidence="1" type="ordered locus">CV_1924</name>
</gene>
<dbReference type="Proteomes" id="UP000001424">
    <property type="component" value="Chromosome"/>
</dbReference>
<dbReference type="STRING" id="243365.CV_1924"/>
<dbReference type="AlphaFoldDB" id="Q7NWQ7"/>